<dbReference type="EMBL" id="CAXDID020000061">
    <property type="protein sequence ID" value="CAL6010225.1"/>
    <property type="molecule type" value="Genomic_DNA"/>
</dbReference>
<comment type="caution">
    <text evidence="2">The sequence shown here is derived from an EMBL/GenBank/DDBJ whole genome shotgun (WGS) entry which is preliminary data.</text>
</comment>
<evidence type="ECO:0000313" key="3">
    <source>
        <dbReference type="EMBL" id="CAL6010225.1"/>
    </source>
</evidence>
<dbReference type="InterPro" id="IPR003409">
    <property type="entry name" value="MORN"/>
</dbReference>
<dbReference type="Gene3D" id="2.20.110.10">
    <property type="entry name" value="Histone H3 K4-specific methyltransferase SET7/9 N-terminal domain"/>
    <property type="match status" value="2"/>
</dbReference>
<proteinExistence type="predicted"/>
<protein>
    <submittedName>
        <fullName evidence="2">Membrane-binding protein</fullName>
    </submittedName>
    <submittedName>
        <fullName evidence="3">Membrane-binding_protein</fullName>
    </submittedName>
</protein>
<evidence type="ECO:0000313" key="4">
    <source>
        <dbReference type="Proteomes" id="UP001642409"/>
    </source>
</evidence>
<dbReference type="AlphaFoldDB" id="A0AA86UNQ0"/>
<reference evidence="3 4" key="2">
    <citation type="submission" date="2024-07" db="EMBL/GenBank/DDBJ databases">
        <authorList>
            <person name="Akdeniz Z."/>
        </authorList>
    </citation>
    <scope>NUCLEOTIDE SEQUENCE [LARGE SCALE GENOMIC DNA]</scope>
</reference>
<dbReference type="PANTHER" id="PTHR23084">
    <property type="entry name" value="PHOSPHATIDYLINOSITOL-4-PHOSPHATE 5-KINASE RELATED"/>
    <property type="match status" value="1"/>
</dbReference>
<dbReference type="Pfam" id="PF02493">
    <property type="entry name" value="MORN"/>
    <property type="match status" value="4"/>
</dbReference>
<organism evidence="2">
    <name type="scientific">Hexamita inflata</name>
    <dbReference type="NCBI Taxonomy" id="28002"/>
    <lineage>
        <taxon>Eukaryota</taxon>
        <taxon>Metamonada</taxon>
        <taxon>Diplomonadida</taxon>
        <taxon>Hexamitidae</taxon>
        <taxon>Hexamitinae</taxon>
        <taxon>Hexamita</taxon>
    </lineage>
</organism>
<dbReference type="SMART" id="SM00698">
    <property type="entry name" value="MORN"/>
    <property type="match status" value="4"/>
</dbReference>
<dbReference type="EMBL" id="CATOUU010000906">
    <property type="protein sequence ID" value="CAI9958451.1"/>
    <property type="molecule type" value="Genomic_DNA"/>
</dbReference>
<evidence type="ECO:0000256" key="1">
    <source>
        <dbReference type="ARBA" id="ARBA00022737"/>
    </source>
</evidence>
<dbReference type="Proteomes" id="UP001642409">
    <property type="component" value="Unassembled WGS sequence"/>
</dbReference>
<dbReference type="PANTHER" id="PTHR23084:SF263">
    <property type="entry name" value="MORN REPEAT-CONTAINING PROTEIN 1"/>
    <property type="match status" value="1"/>
</dbReference>
<gene>
    <name evidence="3" type="ORF">HINF_LOCUS21980</name>
    <name evidence="2" type="ORF">HINF_LOCUS46096</name>
</gene>
<keyword evidence="1" id="KW-0677">Repeat</keyword>
<evidence type="ECO:0000313" key="2">
    <source>
        <dbReference type="EMBL" id="CAI9958451.1"/>
    </source>
</evidence>
<keyword evidence="4" id="KW-1185">Reference proteome</keyword>
<accession>A0AA86UNQ0</accession>
<name>A0AA86UNQ0_9EUKA</name>
<sequence>MSFGTLKLIQGHVYVGQFTNGTFNGGGKQKWANGNNYEGEFKNGKRFGQGKMKLTRDGAEGYYEIYEGAFNDDLYDGKGVLMLENGETYEGDFLQGVKHGNFKITMPNGKITQGKYENGKMIE</sequence>
<dbReference type="SUPFAM" id="SSF82185">
    <property type="entry name" value="Histone H3 K4-specific methyltransferase SET7/9 N-terminal domain"/>
    <property type="match status" value="2"/>
</dbReference>
<reference evidence="2" key="1">
    <citation type="submission" date="2023-06" db="EMBL/GenBank/DDBJ databases">
        <authorList>
            <person name="Kurt Z."/>
        </authorList>
    </citation>
    <scope>NUCLEOTIDE SEQUENCE</scope>
</reference>